<evidence type="ECO:0000313" key="3">
    <source>
        <dbReference type="EMBL" id="MBJ7608084.1"/>
    </source>
</evidence>
<sequence length="119" mass="12425">MGPPQAPPGQGYGYPQQQAPGYYPVPVNTGTNGFAIASLICAFLCSPLGLIFGFIARGQIKKTGEQGDGLALAGLIVSGILLALTVLYIILLFTVIGTSIHNFNNIINNFPSNFPSPST</sequence>
<reference evidence="3 4" key="1">
    <citation type="submission" date="2020-10" db="EMBL/GenBank/DDBJ databases">
        <title>Ca. Dormibacterota MAGs.</title>
        <authorList>
            <person name="Montgomery K."/>
        </authorList>
    </citation>
    <scope>NUCLEOTIDE SEQUENCE [LARGE SCALE GENOMIC DNA]</scope>
    <source>
        <strain evidence="3">Mitchell_Peninsula_5</strain>
    </source>
</reference>
<dbReference type="Proteomes" id="UP000614410">
    <property type="component" value="Unassembled WGS sequence"/>
</dbReference>
<keyword evidence="1" id="KW-0812">Transmembrane</keyword>
<dbReference type="AlphaFoldDB" id="A0A934KD07"/>
<proteinExistence type="predicted"/>
<evidence type="ECO:0000256" key="1">
    <source>
        <dbReference type="SAM" id="Phobius"/>
    </source>
</evidence>
<protein>
    <submittedName>
        <fullName evidence="3">DUF4190 domain-containing protein</fullName>
    </submittedName>
</protein>
<dbReference type="InterPro" id="IPR025241">
    <property type="entry name" value="DUF4190"/>
</dbReference>
<gene>
    <name evidence="3" type="ORF">JF887_01455</name>
</gene>
<organism evidence="3 4">
    <name type="scientific">Candidatus Amunia macphersoniae</name>
    <dbReference type="NCBI Taxonomy" id="3127014"/>
    <lineage>
        <taxon>Bacteria</taxon>
        <taxon>Bacillati</taxon>
        <taxon>Candidatus Dormiibacterota</taxon>
        <taxon>Candidatus Dormibacteria</taxon>
        <taxon>Candidatus Aeolococcales</taxon>
        <taxon>Candidatus Aeolococcaceae</taxon>
        <taxon>Candidatus Amunia</taxon>
    </lineage>
</organism>
<name>A0A934KD07_9BACT</name>
<dbReference type="Pfam" id="PF13828">
    <property type="entry name" value="DUF4190"/>
    <property type="match status" value="1"/>
</dbReference>
<keyword evidence="1" id="KW-0472">Membrane</keyword>
<dbReference type="EMBL" id="JAEKNN010000007">
    <property type="protein sequence ID" value="MBJ7608084.1"/>
    <property type="molecule type" value="Genomic_DNA"/>
</dbReference>
<feature type="transmembrane region" description="Helical" evidence="1">
    <location>
        <begin position="34"/>
        <end position="57"/>
    </location>
</feature>
<accession>A0A934KD07</accession>
<evidence type="ECO:0000313" key="4">
    <source>
        <dbReference type="Proteomes" id="UP000614410"/>
    </source>
</evidence>
<feature type="domain" description="DUF4190" evidence="2">
    <location>
        <begin position="35"/>
        <end position="88"/>
    </location>
</feature>
<comment type="caution">
    <text evidence="3">The sequence shown here is derived from an EMBL/GenBank/DDBJ whole genome shotgun (WGS) entry which is preliminary data.</text>
</comment>
<keyword evidence="1" id="KW-1133">Transmembrane helix</keyword>
<feature type="transmembrane region" description="Helical" evidence="1">
    <location>
        <begin position="69"/>
        <end position="96"/>
    </location>
</feature>
<evidence type="ECO:0000259" key="2">
    <source>
        <dbReference type="Pfam" id="PF13828"/>
    </source>
</evidence>